<name>A0ABP9QCV1_9PSEU</name>
<accession>A0ABP9QCV1</accession>
<sequence>MAGMASGIERLMAEKYVLVTTYRKDGTPVATPVWAAPYHGELAVWTERKSGKVKRIRRDGTVRVQACDLRGRRTHGPEFTGHARVLDEAGTEHVRHAIARKYGVVGRVSMFFSRLRGPKDRVVGVAIRLAEA</sequence>
<evidence type="ECO:0000259" key="2">
    <source>
        <dbReference type="Pfam" id="PF01243"/>
    </source>
</evidence>
<evidence type="ECO:0000313" key="3">
    <source>
        <dbReference type="EMBL" id="GAA5159785.1"/>
    </source>
</evidence>
<reference evidence="4" key="1">
    <citation type="journal article" date="2019" name="Int. J. Syst. Evol. Microbiol.">
        <title>The Global Catalogue of Microorganisms (GCM) 10K type strain sequencing project: providing services to taxonomists for standard genome sequencing and annotation.</title>
        <authorList>
            <consortium name="The Broad Institute Genomics Platform"/>
            <consortium name="The Broad Institute Genome Sequencing Center for Infectious Disease"/>
            <person name="Wu L."/>
            <person name="Ma J."/>
        </authorList>
    </citation>
    <scope>NUCLEOTIDE SEQUENCE [LARGE SCALE GENOMIC DNA]</scope>
    <source>
        <strain evidence="4">JCM 18054</strain>
    </source>
</reference>
<organism evidence="3 4">
    <name type="scientific">Amycolatopsis dongchuanensis</name>
    <dbReference type="NCBI Taxonomy" id="1070866"/>
    <lineage>
        <taxon>Bacteria</taxon>
        <taxon>Bacillati</taxon>
        <taxon>Actinomycetota</taxon>
        <taxon>Actinomycetes</taxon>
        <taxon>Pseudonocardiales</taxon>
        <taxon>Pseudonocardiaceae</taxon>
        <taxon>Amycolatopsis</taxon>
    </lineage>
</organism>
<dbReference type="Pfam" id="PF01243">
    <property type="entry name" value="PNPOx_N"/>
    <property type="match status" value="1"/>
</dbReference>
<proteinExistence type="predicted"/>
<dbReference type="InterPro" id="IPR052019">
    <property type="entry name" value="F420H2_bilvrd_red/Heme_oxyg"/>
</dbReference>
<dbReference type="InterPro" id="IPR012349">
    <property type="entry name" value="Split_barrel_FMN-bd"/>
</dbReference>
<dbReference type="PANTHER" id="PTHR35176:SF11">
    <property type="entry name" value="PYRIDOXAMINE 5'-PHOSPHATE OXIDASE FAMILY PROTEIN"/>
    <property type="match status" value="1"/>
</dbReference>
<dbReference type="SUPFAM" id="SSF50475">
    <property type="entry name" value="FMN-binding split barrel"/>
    <property type="match status" value="1"/>
</dbReference>
<dbReference type="Proteomes" id="UP001500192">
    <property type="component" value="Unassembled WGS sequence"/>
</dbReference>
<dbReference type="InterPro" id="IPR019965">
    <property type="entry name" value="PPOX_F420-dep_Rv2061_put"/>
</dbReference>
<evidence type="ECO:0000313" key="4">
    <source>
        <dbReference type="Proteomes" id="UP001500192"/>
    </source>
</evidence>
<comment type="caution">
    <text evidence="3">The sequence shown here is derived from an EMBL/GenBank/DDBJ whole genome shotgun (WGS) entry which is preliminary data.</text>
</comment>
<protein>
    <submittedName>
        <fullName evidence="3">PPOX class F420-dependent oxidoreductase</fullName>
    </submittedName>
</protein>
<gene>
    <name evidence="3" type="ORF">GCM10023214_22630</name>
</gene>
<dbReference type="EMBL" id="BAABIB010000054">
    <property type="protein sequence ID" value="GAA5159785.1"/>
    <property type="molecule type" value="Genomic_DNA"/>
</dbReference>
<dbReference type="Gene3D" id="2.30.110.10">
    <property type="entry name" value="Electron Transport, Fmn-binding Protein, Chain A"/>
    <property type="match status" value="1"/>
</dbReference>
<keyword evidence="4" id="KW-1185">Reference proteome</keyword>
<dbReference type="InterPro" id="IPR011576">
    <property type="entry name" value="Pyridox_Oxase_N"/>
</dbReference>
<dbReference type="NCBIfam" id="TIGR03666">
    <property type="entry name" value="Rv2061_F420"/>
    <property type="match status" value="1"/>
</dbReference>
<dbReference type="PANTHER" id="PTHR35176">
    <property type="entry name" value="HEME OXYGENASE HI_0854-RELATED"/>
    <property type="match status" value="1"/>
</dbReference>
<feature type="domain" description="Pyridoxamine 5'-phosphate oxidase N-terminal" evidence="2">
    <location>
        <begin position="12"/>
        <end position="103"/>
    </location>
</feature>
<keyword evidence="1" id="KW-0560">Oxidoreductase</keyword>
<evidence type="ECO:0000256" key="1">
    <source>
        <dbReference type="ARBA" id="ARBA00023002"/>
    </source>
</evidence>